<reference evidence="3" key="1">
    <citation type="submission" date="2020-04" db="EMBL/GenBank/DDBJ databases">
        <authorList>
            <person name="Chiriac C."/>
            <person name="Salcher M."/>
            <person name="Ghai R."/>
            <person name="Kavagutti S V."/>
        </authorList>
    </citation>
    <scope>NUCLEOTIDE SEQUENCE</scope>
</reference>
<evidence type="ECO:0000313" key="3">
    <source>
        <dbReference type="EMBL" id="CAB4167862.1"/>
    </source>
</evidence>
<feature type="region of interest" description="Disordered" evidence="1">
    <location>
        <begin position="1"/>
        <end position="44"/>
    </location>
</feature>
<feature type="compositionally biased region" description="Polar residues" evidence="1">
    <location>
        <begin position="1"/>
        <end position="16"/>
    </location>
</feature>
<sequence>MANNAKSATPKGTTPKASDKTMPMHKKMAQGIMPQPVKSPKTPA</sequence>
<dbReference type="EMBL" id="LR796674">
    <property type="protein sequence ID" value="CAB4159227.1"/>
    <property type="molecule type" value="Genomic_DNA"/>
</dbReference>
<name>A0A6J5P9R9_9CAUD</name>
<proteinExistence type="predicted"/>
<protein>
    <submittedName>
        <fullName evidence="3">Uncharacterized protein</fullName>
    </submittedName>
</protein>
<evidence type="ECO:0000256" key="1">
    <source>
        <dbReference type="SAM" id="MobiDB-lite"/>
    </source>
</evidence>
<organism evidence="3">
    <name type="scientific">uncultured Caudovirales phage</name>
    <dbReference type="NCBI Taxonomy" id="2100421"/>
    <lineage>
        <taxon>Viruses</taxon>
        <taxon>Duplodnaviria</taxon>
        <taxon>Heunggongvirae</taxon>
        <taxon>Uroviricota</taxon>
        <taxon>Caudoviricetes</taxon>
        <taxon>Peduoviridae</taxon>
        <taxon>Maltschvirus</taxon>
        <taxon>Maltschvirus maltsch</taxon>
    </lineage>
</organism>
<gene>
    <name evidence="2" type="ORF">UFOVP714_73</name>
    <name evidence="3" type="ORF">UFOVP864_60</name>
</gene>
<accession>A0A6J5P9R9</accession>
<dbReference type="EMBL" id="LR796814">
    <property type="protein sequence ID" value="CAB4167862.1"/>
    <property type="molecule type" value="Genomic_DNA"/>
</dbReference>
<evidence type="ECO:0000313" key="2">
    <source>
        <dbReference type="EMBL" id="CAB4159227.1"/>
    </source>
</evidence>